<comment type="caution">
    <text evidence="1">The sequence shown here is derived from an EMBL/GenBank/DDBJ whole genome shotgun (WGS) entry which is preliminary data.</text>
</comment>
<dbReference type="PANTHER" id="PTHR35810">
    <property type="entry name" value="CYTOPLASMIC PROTEIN-RELATED"/>
    <property type="match status" value="1"/>
</dbReference>
<protein>
    <submittedName>
        <fullName evidence="1">Virulence RhuM family protein</fullName>
    </submittedName>
</protein>
<gene>
    <name evidence="1" type="ORF">F2Y87_03495</name>
</gene>
<sequence length="331" mass="38448">MEEKDKSNIIIYQSEDGQTHIEVRMDEDTVWLTQQQICELFDKSKSTISEHIKNVFEEGELQRDSVVRKIRTTAADGKSYETLYYNLDVIISVGYRVKSIQGTHFRIWATVRLKEYIIKGFTMDDERLKQTGGGGYWKELLDRIRDIRSSEKVMYRQVLDIYATAIDYDPRSDVSIEFFKIVQNKLHFAAHGHTAAEVIYERADADQYMMGLTSFKGDHPTLRDAKIAKNYLSEEELKVLNNLVSGYFDFAEVQAMKHRAMYMKDYIQHLETILSSTGEQLLNGCGTVSHEQAMEKAEKEYRKFDVRTLSPVEQAYLDNIKILNKKVKGKK</sequence>
<dbReference type="Pfam" id="PF13310">
    <property type="entry name" value="Virulence_RhuM"/>
    <property type="match status" value="1"/>
</dbReference>
<evidence type="ECO:0000313" key="2">
    <source>
        <dbReference type="Proteomes" id="UP000482653"/>
    </source>
</evidence>
<dbReference type="PANTHER" id="PTHR35810:SF1">
    <property type="entry name" value="CYTOPLASMIC PROTEIN"/>
    <property type="match status" value="1"/>
</dbReference>
<evidence type="ECO:0000313" key="1">
    <source>
        <dbReference type="EMBL" id="KAA5421579.1"/>
    </source>
</evidence>
<proteinExistence type="predicted"/>
<reference evidence="1 2" key="1">
    <citation type="journal article" date="2019" name="Nat. Med.">
        <title>A library of human gut bacterial isolates paired with longitudinal multiomics data enables mechanistic microbiome research.</title>
        <authorList>
            <person name="Poyet M."/>
            <person name="Groussin M."/>
            <person name="Gibbons S.M."/>
            <person name="Avila-Pacheco J."/>
            <person name="Jiang X."/>
            <person name="Kearney S.M."/>
            <person name="Perrotta A.R."/>
            <person name="Berdy B."/>
            <person name="Zhao S."/>
            <person name="Lieberman T.D."/>
            <person name="Swanson P.K."/>
            <person name="Smith M."/>
            <person name="Roesemann S."/>
            <person name="Alexander J.E."/>
            <person name="Rich S.A."/>
            <person name="Livny J."/>
            <person name="Vlamakis H."/>
            <person name="Clish C."/>
            <person name="Bullock K."/>
            <person name="Deik A."/>
            <person name="Scott J."/>
            <person name="Pierce K.A."/>
            <person name="Xavier R.J."/>
            <person name="Alm E.J."/>
        </authorList>
    </citation>
    <scope>NUCLEOTIDE SEQUENCE [LARGE SCALE GENOMIC DNA]</scope>
    <source>
        <strain evidence="1 2">BIOML-A8</strain>
    </source>
</reference>
<dbReference type="EMBL" id="VVYX01000004">
    <property type="protein sequence ID" value="KAA5421579.1"/>
    <property type="molecule type" value="Genomic_DNA"/>
</dbReference>
<dbReference type="AlphaFoldDB" id="A0A6L3K6B7"/>
<name>A0A6L3K6B7_9BACE</name>
<dbReference type="Proteomes" id="UP000482653">
    <property type="component" value="Unassembled WGS sequence"/>
</dbReference>
<organism evidence="1 2">
    <name type="scientific">Bacteroides cellulosilyticus</name>
    <dbReference type="NCBI Taxonomy" id="246787"/>
    <lineage>
        <taxon>Bacteria</taxon>
        <taxon>Pseudomonadati</taxon>
        <taxon>Bacteroidota</taxon>
        <taxon>Bacteroidia</taxon>
        <taxon>Bacteroidales</taxon>
        <taxon>Bacteroidaceae</taxon>
        <taxon>Bacteroides</taxon>
    </lineage>
</organism>
<dbReference type="RefSeq" id="WP_149946091.1">
    <property type="nucleotide sequence ID" value="NZ_JBBNMF010000007.1"/>
</dbReference>
<dbReference type="PIRSF" id="PIRSF015268">
    <property type="entry name" value="Virulence_RhuM"/>
    <property type="match status" value="1"/>
</dbReference>
<dbReference type="InterPro" id="IPR011204">
    <property type="entry name" value="Virulence_RhuM-like"/>
</dbReference>
<accession>A0A6L3K6B7</accession>